<evidence type="ECO:0000313" key="2">
    <source>
        <dbReference type="EMBL" id="KXT00737.1"/>
    </source>
</evidence>
<dbReference type="STRING" id="321146.A0A139HE81"/>
<comment type="caution">
    <text evidence="2">The sequence shown here is derived from an EMBL/GenBank/DDBJ whole genome shotgun (WGS) entry which is preliminary data.</text>
</comment>
<feature type="domain" description="SET" evidence="1">
    <location>
        <begin position="17"/>
        <end position="324"/>
    </location>
</feature>
<name>A0A139HE81_9PEZI</name>
<dbReference type="SUPFAM" id="SSF82199">
    <property type="entry name" value="SET domain"/>
    <property type="match status" value="1"/>
</dbReference>
<dbReference type="SMART" id="SM00317">
    <property type="entry name" value="SET"/>
    <property type="match status" value="1"/>
</dbReference>
<proteinExistence type="predicted"/>
<dbReference type="Gene3D" id="2.170.270.10">
    <property type="entry name" value="SET domain"/>
    <property type="match status" value="1"/>
</dbReference>
<dbReference type="InterPro" id="IPR050869">
    <property type="entry name" value="H3K4_H4K5_MeTrfase"/>
</dbReference>
<dbReference type="Pfam" id="PF00856">
    <property type="entry name" value="SET"/>
    <property type="match status" value="1"/>
</dbReference>
<keyword evidence="3" id="KW-1185">Reference proteome</keyword>
<dbReference type="EMBL" id="LFZN01000068">
    <property type="protein sequence ID" value="KXT00737.1"/>
    <property type="molecule type" value="Genomic_DNA"/>
</dbReference>
<accession>A0A139HE81</accession>
<gene>
    <name evidence="2" type="ORF">AC578_8228</name>
</gene>
<reference evidence="2 3" key="1">
    <citation type="submission" date="2015-07" db="EMBL/GenBank/DDBJ databases">
        <title>Comparative genomics of the Sigatoka disease complex on banana suggests a link between parallel evolutionary changes in Pseudocercospora fijiensis and Pseudocercospora eumusae and increased virulence on the banana host.</title>
        <authorList>
            <person name="Chang T.-C."/>
            <person name="Salvucci A."/>
            <person name="Crous P.W."/>
            <person name="Stergiopoulos I."/>
        </authorList>
    </citation>
    <scope>NUCLEOTIDE SEQUENCE [LARGE SCALE GENOMIC DNA]</scope>
    <source>
        <strain evidence="2 3">CBS 114824</strain>
    </source>
</reference>
<dbReference type="InterPro" id="IPR046341">
    <property type="entry name" value="SET_dom_sf"/>
</dbReference>
<dbReference type="PANTHER" id="PTHR12197:SF294">
    <property type="entry name" value="POTENTIAL PROTEIN LYSINE METHYLTRANSFERASE SET6"/>
    <property type="match status" value="1"/>
</dbReference>
<organism evidence="2 3">
    <name type="scientific">Pseudocercospora eumusae</name>
    <dbReference type="NCBI Taxonomy" id="321146"/>
    <lineage>
        <taxon>Eukaryota</taxon>
        <taxon>Fungi</taxon>
        <taxon>Dikarya</taxon>
        <taxon>Ascomycota</taxon>
        <taxon>Pezizomycotina</taxon>
        <taxon>Dothideomycetes</taxon>
        <taxon>Dothideomycetidae</taxon>
        <taxon>Mycosphaerellales</taxon>
        <taxon>Mycosphaerellaceae</taxon>
        <taxon>Pseudocercospora</taxon>
    </lineage>
</organism>
<evidence type="ECO:0000259" key="1">
    <source>
        <dbReference type="PROSITE" id="PS50280"/>
    </source>
</evidence>
<sequence length="359" mass="40344">MAEMDLVENAMCSPTSELFEIRAIPNAGRGVIAIRDIPVGTLLLESGPPATHVIFKDYRKETCAYCFQWDRGRTLPVREHELGKYFCSFGCQERWTEEQGGIGVESWRIVTAFGSRHAKRRPSEDQVMSDAIRSGPTKEEIASAWAIATEQAKLLLRGRTAASLSKQERKQLQALRQDLAQSMDTDLLGYLLEGALLCHQRPSKWRQEVLSLAMDDTPYKTKQDLDSNCKAFLQLTSILPEIILPTLTAELCLALVQADNHNAFGIRGGGEDSEEYMGYGVYPSASYFNHSCDPNIGKQRKGRSWEFHALRDISPGEECCITYLGGDERDMDVLERVHRLRDVWDFVCVCPRCKADAGI</sequence>
<dbReference type="AlphaFoldDB" id="A0A139HE81"/>
<evidence type="ECO:0000313" key="3">
    <source>
        <dbReference type="Proteomes" id="UP000070133"/>
    </source>
</evidence>
<dbReference type="PROSITE" id="PS50280">
    <property type="entry name" value="SET"/>
    <property type="match status" value="1"/>
</dbReference>
<dbReference type="Proteomes" id="UP000070133">
    <property type="component" value="Unassembled WGS sequence"/>
</dbReference>
<dbReference type="OrthoDB" id="1028014at2759"/>
<dbReference type="PANTHER" id="PTHR12197">
    <property type="entry name" value="HISTONE-LYSINE N-METHYLTRANSFERASE SMYD"/>
    <property type="match status" value="1"/>
</dbReference>
<dbReference type="InterPro" id="IPR001214">
    <property type="entry name" value="SET_dom"/>
</dbReference>
<protein>
    <recommendedName>
        <fullName evidence="1">SET domain-containing protein</fullName>
    </recommendedName>
</protein>
<dbReference type="CDD" id="cd20071">
    <property type="entry name" value="SET_SMYD"/>
    <property type="match status" value="1"/>
</dbReference>
<dbReference type="GO" id="GO:0005634">
    <property type="term" value="C:nucleus"/>
    <property type="evidence" value="ECO:0007669"/>
    <property type="project" value="TreeGrafter"/>
</dbReference>